<sequence>MNYKGLIQDCVAVLNSYNPVTSSVEEHVNSYIKKRPSLDESDHTFIVEVFSGCIRYDNIMKVVMDGFFAKDGRRVLRSEKNLYIVFAYIALFRLDELGMSHFRKFVRSQDVNKMYRFLNFFLNEKNLRTWIRDEWNKLYESTFVQTNLISPILSWLPELQELIEQLSDRIANKVKPKKPPVHTTDIKAFNITQPRPRAVPMPEPIPKLKKFVATAPKIFEEPKELGRIAHKKEINRRKAE</sequence>
<keyword evidence="2" id="KW-1185">Reference proteome</keyword>
<dbReference type="Proteomes" id="UP000749559">
    <property type="component" value="Unassembled WGS sequence"/>
</dbReference>
<reference evidence="1" key="1">
    <citation type="submission" date="2022-03" db="EMBL/GenBank/DDBJ databases">
        <authorList>
            <person name="Martin C."/>
        </authorList>
    </citation>
    <scope>NUCLEOTIDE SEQUENCE</scope>
</reference>
<dbReference type="PANTHER" id="PTHR34649">
    <property type="entry name" value="CILIA- AND FLAGELLA-ASSOCIATED PROTEIN 99"/>
    <property type="match status" value="1"/>
</dbReference>
<dbReference type="OrthoDB" id="10262255at2759"/>
<evidence type="ECO:0000313" key="2">
    <source>
        <dbReference type="Proteomes" id="UP000749559"/>
    </source>
</evidence>
<dbReference type="PANTHER" id="PTHR34649:SF1">
    <property type="entry name" value="CILIA- AND FLAGELLA-ASSOCIATED PROTEIN 99"/>
    <property type="match status" value="1"/>
</dbReference>
<comment type="caution">
    <text evidence="1">The sequence shown here is derived from an EMBL/GenBank/DDBJ whole genome shotgun (WGS) entry which is preliminary data.</text>
</comment>
<accession>A0A8S4NYV8</accession>
<feature type="non-terminal residue" evidence="1">
    <location>
        <position position="1"/>
    </location>
</feature>
<dbReference type="AlphaFoldDB" id="A0A8S4NYV8"/>
<evidence type="ECO:0000313" key="1">
    <source>
        <dbReference type="EMBL" id="CAH1785079.1"/>
    </source>
</evidence>
<name>A0A8S4NYV8_OWEFU</name>
<protein>
    <submittedName>
        <fullName evidence="1">Uncharacterized protein</fullName>
    </submittedName>
</protein>
<gene>
    <name evidence="1" type="ORF">OFUS_LOCUS11185</name>
</gene>
<dbReference type="EMBL" id="CAIIXF020000005">
    <property type="protein sequence ID" value="CAH1785079.1"/>
    <property type="molecule type" value="Genomic_DNA"/>
</dbReference>
<organism evidence="1 2">
    <name type="scientific">Owenia fusiformis</name>
    <name type="common">Polychaete worm</name>
    <dbReference type="NCBI Taxonomy" id="6347"/>
    <lineage>
        <taxon>Eukaryota</taxon>
        <taxon>Metazoa</taxon>
        <taxon>Spiralia</taxon>
        <taxon>Lophotrochozoa</taxon>
        <taxon>Annelida</taxon>
        <taxon>Polychaeta</taxon>
        <taxon>Sedentaria</taxon>
        <taxon>Canalipalpata</taxon>
        <taxon>Sabellida</taxon>
        <taxon>Oweniida</taxon>
        <taxon>Oweniidae</taxon>
        <taxon>Owenia</taxon>
    </lineage>
</organism>
<dbReference type="InterPro" id="IPR039341">
    <property type="entry name" value="CFAP99"/>
</dbReference>
<proteinExistence type="predicted"/>